<evidence type="ECO:0000313" key="2">
    <source>
        <dbReference type="Proteomes" id="UP000541352"/>
    </source>
</evidence>
<accession>A0A7W5ZUX5</accession>
<dbReference type="AlphaFoldDB" id="A0A7W5ZUX5"/>
<sequence>MPISSLNELVTTLTTRFAKAKRWVNGSLGITKEELLQSMIDVATFSTAYGAPLRSNSTVNVIPFLGTSTQLNDSKLSHFGGLGGGVRLDGAWQLSANGITKHELFQPTAHASNRYETTIALPKGSYGAVTLEVKVVALGQSSGIIRKVYTFDASTATGASNTVQTAQGDIATKIFVGDPDWSGSNIIVPLYERSAVNTAKIYVVEVSISANTTFLAQLLTQTTLLSAVATTTRNAASQNVGLTSGTQMSITSDANGLRLINDVSTPNAFQLYGTNSAGTRGWYDQVALKSVVLKANRNRQTTSYTLALADAWGIVEQDVATANTVTIPPNSSVAFEIDTACTVIQLGAGQVTIVAGAGVTLRTADGKLKLRVQYSSCTMIQRAINDWYVIGDTTS</sequence>
<dbReference type="Proteomes" id="UP000541352">
    <property type="component" value="Unassembled WGS sequence"/>
</dbReference>
<protein>
    <submittedName>
        <fullName evidence="1">Uncharacterized protein</fullName>
    </submittedName>
</protein>
<keyword evidence="2" id="KW-1185">Reference proteome</keyword>
<organism evidence="1 2">
    <name type="scientific">Runella defluvii</name>
    <dbReference type="NCBI Taxonomy" id="370973"/>
    <lineage>
        <taxon>Bacteria</taxon>
        <taxon>Pseudomonadati</taxon>
        <taxon>Bacteroidota</taxon>
        <taxon>Cytophagia</taxon>
        <taxon>Cytophagales</taxon>
        <taxon>Spirosomataceae</taxon>
        <taxon>Runella</taxon>
    </lineage>
</organism>
<proteinExistence type="predicted"/>
<gene>
    <name evidence="1" type="ORF">FHS57_006255</name>
</gene>
<name>A0A7W5ZUX5_9BACT</name>
<reference evidence="1 2" key="1">
    <citation type="submission" date="2020-08" db="EMBL/GenBank/DDBJ databases">
        <title>Genomic Encyclopedia of Type Strains, Phase IV (KMG-IV): sequencing the most valuable type-strain genomes for metagenomic binning, comparative biology and taxonomic classification.</title>
        <authorList>
            <person name="Goeker M."/>
        </authorList>
    </citation>
    <scope>NUCLEOTIDE SEQUENCE [LARGE SCALE GENOMIC DNA]</scope>
    <source>
        <strain evidence="1 2">DSM 17976</strain>
    </source>
</reference>
<comment type="caution">
    <text evidence="1">The sequence shown here is derived from an EMBL/GenBank/DDBJ whole genome shotgun (WGS) entry which is preliminary data.</text>
</comment>
<dbReference type="RefSeq" id="WP_183980442.1">
    <property type="nucleotide sequence ID" value="NZ_JACIBY010000029.1"/>
</dbReference>
<dbReference type="EMBL" id="JACIBY010000029">
    <property type="protein sequence ID" value="MBB3842224.1"/>
    <property type="molecule type" value="Genomic_DNA"/>
</dbReference>
<evidence type="ECO:0000313" key="1">
    <source>
        <dbReference type="EMBL" id="MBB3842224.1"/>
    </source>
</evidence>